<evidence type="ECO:0000256" key="1">
    <source>
        <dbReference type="ARBA" id="ARBA00022801"/>
    </source>
</evidence>
<feature type="short sequence motif" description="GXSXG" evidence="4">
    <location>
        <begin position="601"/>
        <end position="605"/>
    </location>
</feature>
<feature type="compositionally biased region" description="Pro residues" evidence="5">
    <location>
        <begin position="191"/>
        <end position="205"/>
    </location>
</feature>
<dbReference type="GeneTree" id="ENSGT00940000154738"/>
<gene>
    <name evidence="7" type="primary">PNPLA8</name>
</gene>
<evidence type="ECO:0000256" key="3">
    <source>
        <dbReference type="ARBA" id="ARBA00023098"/>
    </source>
</evidence>
<evidence type="ECO:0000256" key="2">
    <source>
        <dbReference type="ARBA" id="ARBA00022963"/>
    </source>
</evidence>
<dbReference type="AlphaFoldDB" id="A0A8C8GVY5"/>
<dbReference type="Ensembl" id="ENSOTST00005058844.2">
    <property type="protein sequence ID" value="ENSOTSP00005054016.2"/>
    <property type="gene ID" value="ENSOTSG00005062271.1"/>
</dbReference>
<reference evidence="7" key="2">
    <citation type="submission" date="2025-09" db="UniProtKB">
        <authorList>
            <consortium name="Ensembl"/>
        </authorList>
    </citation>
    <scope>IDENTIFICATION</scope>
</reference>
<feature type="compositionally biased region" description="Basic and acidic residues" evidence="5">
    <location>
        <begin position="354"/>
        <end position="366"/>
    </location>
</feature>
<keyword evidence="2 4" id="KW-0442">Lipid degradation</keyword>
<dbReference type="PROSITE" id="PS51635">
    <property type="entry name" value="PNPLA"/>
    <property type="match status" value="1"/>
</dbReference>
<dbReference type="Proteomes" id="UP000694402">
    <property type="component" value="Unassembled WGS sequence"/>
</dbReference>
<feature type="short sequence motif" description="GXGXXG" evidence="4">
    <location>
        <begin position="569"/>
        <end position="574"/>
    </location>
</feature>
<feature type="region of interest" description="Disordered" evidence="5">
    <location>
        <begin position="191"/>
        <end position="232"/>
    </location>
</feature>
<sequence length="850" mass="92414">MSLRCVPDSCVLKVSRAANFWHTQGQRAASLPLSSQQHPPCRFDVRAGLSHKVGFLSWKYTHSTKSRIRNKIWLSRASQIRHRLGLHTSIYYLNTSTSRWSTGLSHTMSRFRSTLDSVSKAVSGSHAELLSKIARLKAKPKQNAIEAGKVLEANPEMGLTPQGHGTVGYPALTPAPVPAYTSANTTVNAPPPIPASVSAPSPPPTTATASTPTPTLSPTLTPTPYLTPGPTPGITASAPPIATPRPNIARANAAVSGPSIQEVRQRRVQRAATASIVPTAVATNGTSNGTTKRLEQVRSPLPTDSSVPERATTTVSQQTTTQLFHPSSFSVNLDETYNYLSHHVNSYFSNITKSDEDKEHNTDRGSTDLLPMSDKTSPGSAAPVSSPSSKKGIGRYLSYSGDTVQAFVGSYIAPLVPRFSRAAAEPKSAAVEQKRLKAEEAGAKPWQGEVAVNTEQKAAEERAKRLLLQREKIIARVSVDNRTRSLVKALNRASDVRVYINRVEELSFHLLEFPETRGVAVKEKAIPCLLRLRQAEDSSLKAAVREALTLVGYTNPVKGQGIRVLSIDGGGTRGLIALQTLQKLEALTGKPIYQLFDYICGVSTGSILGFMLGVFQIPLNECEVLYRKLGSDVFKQNVIVGTVKMGWSHAFYDSETWENILKEKMGSDLMVETSRNPKCPKMAAVSTIVNRGTPLKAYVFRNYNLQPGLWQAVRASSAAPGYFQEFALGHDLHQDGGLLINNPTALAIHECKCLWPNTPVQCVVSLGTGRVETAGKNNTTYTSLKTKLTTSSALPPTQRVLHIMLDALLPPDSYFRFNPYINETSPWMRAVVRSRKLPGYSPGTRPPSRG</sequence>
<protein>
    <recommendedName>
        <fullName evidence="6">PNPLA domain-containing protein</fullName>
    </recommendedName>
</protein>
<evidence type="ECO:0000313" key="7">
    <source>
        <dbReference type="Ensembl" id="ENSOTSP00005054016.2"/>
    </source>
</evidence>
<feature type="active site" description="Proton acceptor" evidence="4">
    <location>
        <position position="735"/>
    </location>
</feature>
<organism evidence="7 8">
    <name type="scientific">Oncorhynchus tshawytscha</name>
    <name type="common">Chinook salmon</name>
    <name type="synonym">Salmo tshawytscha</name>
    <dbReference type="NCBI Taxonomy" id="74940"/>
    <lineage>
        <taxon>Eukaryota</taxon>
        <taxon>Metazoa</taxon>
        <taxon>Chordata</taxon>
        <taxon>Craniata</taxon>
        <taxon>Vertebrata</taxon>
        <taxon>Euteleostomi</taxon>
        <taxon>Actinopterygii</taxon>
        <taxon>Neopterygii</taxon>
        <taxon>Teleostei</taxon>
        <taxon>Protacanthopterygii</taxon>
        <taxon>Salmoniformes</taxon>
        <taxon>Salmonidae</taxon>
        <taxon>Salmoninae</taxon>
        <taxon>Oncorhynchus</taxon>
    </lineage>
</organism>
<feature type="domain" description="PNPLA" evidence="6">
    <location>
        <begin position="565"/>
        <end position="748"/>
    </location>
</feature>
<dbReference type="SUPFAM" id="SSF52151">
    <property type="entry name" value="FabD/lysophospholipase-like"/>
    <property type="match status" value="1"/>
</dbReference>
<accession>A0A8C8GVY5</accession>
<dbReference type="InterPro" id="IPR016035">
    <property type="entry name" value="Acyl_Trfase/lysoPLipase"/>
</dbReference>
<feature type="compositionally biased region" description="Low complexity" evidence="5">
    <location>
        <begin position="377"/>
        <end position="391"/>
    </location>
</feature>
<dbReference type="InterPro" id="IPR002641">
    <property type="entry name" value="PNPLA_dom"/>
</dbReference>
<dbReference type="Pfam" id="PF01734">
    <property type="entry name" value="Patatin"/>
    <property type="match status" value="1"/>
</dbReference>
<reference evidence="7" key="1">
    <citation type="submission" date="2025-08" db="UniProtKB">
        <authorList>
            <consortium name="Ensembl"/>
        </authorList>
    </citation>
    <scope>IDENTIFICATION</scope>
</reference>
<evidence type="ECO:0000256" key="5">
    <source>
        <dbReference type="SAM" id="MobiDB-lite"/>
    </source>
</evidence>
<feature type="compositionally biased region" description="Low complexity" evidence="5">
    <location>
        <begin position="206"/>
        <end position="224"/>
    </location>
</feature>
<name>A0A8C8GVY5_ONCTS</name>
<dbReference type="InterPro" id="IPR045217">
    <property type="entry name" value="PNPLA8-like"/>
</dbReference>
<keyword evidence="1 4" id="KW-0378">Hydrolase</keyword>
<evidence type="ECO:0000256" key="4">
    <source>
        <dbReference type="PROSITE-ProRule" id="PRU01161"/>
    </source>
</evidence>
<keyword evidence="8" id="KW-1185">Reference proteome</keyword>
<feature type="region of interest" description="Disordered" evidence="5">
    <location>
        <begin position="354"/>
        <end position="391"/>
    </location>
</feature>
<dbReference type="GO" id="GO:0016042">
    <property type="term" value="P:lipid catabolic process"/>
    <property type="evidence" value="ECO:0007669"/>
    <property type="project" value="UniProtKB-UniRule"/>
</dbReference>
<keyword evidence="3 4" id="KW-0443">Lipid metabolism</keyword>
<evidence type="ECO:0000313" key="8">
    <source>
        <dbReference type="Proteomes" id="UP000694402"/>
    </source>
</evidence>
<evidence type="ECO:0000259" key="6">
    <source>
        <dbReference type="PROSITE" id="PS51635"/>
    </source>
</evidence>
<dbReference type="PANTHER" id="PTHR24185">
    <property type="entry name" value="CALCIUM-INDEPENDENT PHOSPHOLIPASE A2-GAMMA"/>
    <property type="match status" value="1"/>
</dbReference>
<dbReference type="CDD" id="cd07211">
    <property type="entry name" value="Pat_PNPLA8"/>
    <property type="match status" value="1"/>
</dbReference>
<dbReference type="GO" id="GO:0016020">
    <property type="term" value="C:membrane"/>
    <property type="evidence" value="ECO:0007669"/>
    <property type="project" value="TreeGrafter"/>
</dbReference>
<dbReference type="GO" id="GO:0047499">
    <property type="term" value="F:calcium-independent phospholipase A2 activity"/>
    <property type="evidence" value="ECO:0007669"/>
    <property type="project" value="TreeGrafter"/>
</dbReference>
<feature type="short sequence motif" description="DGA/G" evidence="4">
    <location>
        <begin position="735"/>
        <end position="737"/>
    </location>
</feature>
<dbReference type="GO" id="GO:0019369">
    <property type="term" value="P:arachidonate metabolic process"/>
    <property type="evidence" value="ECO:0007669"/>
    <property type="project" value="TreeGrafter"/>
</dbReference>
<dbReference type="PANTHER" id="PTHR24185:SF1">
    <property type="entry name" value="CALCIUM-INDEPENDENT PHOSPHOLIPASE A2-GAMMA"/>
    <property type="match status" value="1"/>
</dbReference>
<proteinExistence type="predicted"/>
<feature type="active site" description="Nucleophile" evidence="4">
    <location>
        <position position="603"/>
    </location>
</feature>
<dbReference type="Gene3D" id="3.40.1090.10">
    <property type="entry name" value="Cytosolic phospholipase A2 catalytic domain"/>
    <property type="match status" value="1"/>
</dbReference>